<dbReference type="InterPro" id="IPR035412">
    <property type="entry name" value="Terminase_L_N"/>
</dbReference>
<dbReference type="InterPro" id="IPR027417">
    <property type="entry name" value="P-loop_NTPase"/>
</dbReference>
<dbReference type="PANTHER" id="PTHR39184">
    <property type="match status" value="1"/>
</dbReference>
<dbReference type="Pfam" id="PF04466">
    <property type="entry name" value="Terminase_3"/>
    <property type="match status" value="1"/>
</dbReference>
<sequence length="470" mass="52700">MVYAVGGAKGFLGALHHKMTTEVEISLNKGAQDGFVRSQSPFPAFMGGQGSGKTAGGVIKCWMYTIDNPGSRGVWTEPVAAMFAESCLPTLRTFFGEYEGSFWQEQGKGGPNHRIEFANGCLWMLKAAETPERLVGFEVAWALMNEAGSTEHGSQEQAYLNLVGRLRQKGFRHWLGVATTPSGRNWLFREWVDSPTAKETGHTLFHGSTFENKENLPDGYIERMSQAYVEGTPMYRQYVLGEFVQMEGLVLPNFDVDKHVAPWPDKMKIEEIDGEFVVLDEEGAIKSRHPSKHDALLSMLFIRKIAGVDFGVQSPTAIVECAVTNTGHRYLREWLYKRDCDDETFVKACRDAMDDGITLFVCDPSGKDRIRWMNDKGIPAVKARSNRIEARVKSWITPLSQGMLTICNESQFLIREVLGLSWAKRRGRELETDRFDVNTPDHAFDGGADALQEIEAMPIGWKVPELVELL</sequence>
<evidence type="ECO:0000313" key="2">
    <source>
        <dbReference type="EMBL" id="KKN35808.1"/>
    </source>
</evidence>
<dbReference type="EMBL" id="LAZR01002010">
    <property type="protein sequence ID" value="KKN35808.1"/>
    <property type="molecule type" value="Genomic_DNA"/>
</dbReference>
<proteinExistence type="predicted"/>
<comment type="caution">
    <text evidence="2">The sequence shown here is derived from an EMBL/GenBank/DDBJ whole genome shotgun (WGS) entry which is preliminary data.</text>
</comment>
<dbReference type="PANTHER" id="PTHR39184:SF1">
    <property type="entry name" value="PBSX PHAGE TERMINASE LARGE SUBUNIT"/>
    <property type="match status" value="1"/>
</dbReference>
<organism evidence="2">
    <name type="scientific">marine sediment metagenome</name>
    <dbReference type="NCBI Taxonomy" id="412755"/>
    <lineage>
        <taxon>unclassified sequences</taxon>
        <taxon>metagenomes</taxon>
        <taxon>ecological metagenomes</taxon>
    </lineage>
</organism>
<dbReference type="AlphaFoldDB" id="A0A0F9T2Z4"/>
<gene>
    <name evidence="2" type="ORF">LCGC14_0779970</name>
</gene>
<dbReference type="Gene3D" id="3.30.420.280">
    <property type="match status" value="1"/>
</dbReference>
<name>A0A0F9T2Z4_9ZZZZ</name>
<accession>A0A0F9T2Z4</accession>
<dbReference type="InterPro" id="IPR052380">
    <property type="entry name" value="Viral_DNA_packaging_terminase"/>
</dbReference>
<dbReference type="Gene3D" id="3.40.50.300">
    <property type="entry name" value="P-loop containing nucleotide triphosphate hydrolases"/>
    <property type="match status" value="1"/>
</dbReference>
<protein>
    <recommendedName>
        <fullName evidence="1">Phage terminase large subunit N-terminal domain-containing protein</fullName>
    </recommendedName>
</protein>
<reference evidence="2" key="1">
    <citation type="journal article" date="2015" name="Nature">
        <title>Complex archaea that bridge the gap between prokaryotes and eukaryotes.</title>
        <authorList>
            <person name="Spang A."/>
            <person name="Saw J.H."/>
            <person name="Jorgensen S.L."/>
            <person name="Zaremba-Niedzwiedzka K."/>
            <person name="Martijn J."/>
            <person name="Lind A.E."/>
            <person name="van Eijk R."/>
            <person name="Schleper C."/>
            <person name="Guy L."/>
            <person name="Ettema T.J."/>
        </authorList>
    </citation>
    <scope>NUCLEOTIDE SEQUENCE</scope>
</reference>
<feature type="domain" description="Phage terminase large subunit N-terminal" evidence="1">
    <location>
        <begin position="116"/>
        <end position="242"/>
    </location>
</feature>
<evidence type="ECO:0000259" key="1">
    <source>
        <dbReference type="Pfam" id="PF04466"/>
    </source>
</evidence>